<reference evidence="3" key="1">
    <citation type="journal article" date="2019" name="Int. J. Syst. Evol. Microbiol.">
        <title>The Global Catalogue of Microorganisms (GCM) 10K type strain sequencing project: providing services to taxonomists for standard genome sequencing and annotation.</title>
        <authorList>
            <consortium name="The Broad Institute Genomics Platform"/>
            <consortium name="The Broad Institute Genome Sequencing Center for Infectious Disease"/>
            <person name="Wu L."/>
            <person name="Ma J."/>
        </authorList>
    </citation>
    <scope>NUCLEOTIDE SEQUENCE [LARGE SCALE GENOMIC DNA]</scope>
    <source>
        <strain evidence="3">CGMCC 4.7329</strain>
    </source>
</reference>
<proteinExistence type="predicted"/>
<protein>
    <submittedName>
        <fullName evidence="2">Uncharacterized protein</fullName>
    </submittedName>
</protein>
<evidence type="ECO:0000256" key="1">
    <source>
        <dbReference type="SAM" id="MobiDB-lite"/>
    </source>
</evidence>
<dbReference type="Proteomes" id="UP000658127">
    <property type="component" value="Unassembled WGS sequence"/>
</dbReference>
<organism evidence="2 3">
    <name type="scientific">Nocardia rhizosphaerihabitans</name>
    <dbReference type="NCBI Taxonomy" id="1691570"/>
    <lineage>
        <taxon>Bacteria</taxon>
        <taxon>Bacillati</taxon>
        <taxon>Actinomycetota</taxon>
        <taxon>Actinomycetes</taxon>
        <taxon>Mycobacteriales</taxon>
        <taxon>Nocardiaceae</taxon>
        <taxon>Nocardia</taxon>
    </lineage>
</organism>
<evidence type="ECO:0000313" key="2">
    <source>
        <dbReference type="EMBL" id="GGN83136.1"/>
    </source>
</evidence>
<sequence length="74" mass="7868">MLCNGSGFDIGCRLGGAQAQPRQPPGTRKRCVPARYVATSSRWRSERRSSSGNPAGAVRHGYVGEPSTSFIGES</sequence>
<name>A0ABQ2KGZ2_9NOCA</name>
<feature type="region of interest" description="Disordered" evidence="1">
    <location>
        <begin position="42"/>
        <end position="74"/>
    </location>
</feature>
<accession>A0ABQ2KGZ2</accession>
<comment type="caution">
    <text evidence="2">The sequence shown here is derived from an EMBL/GenBank/DDBJ whole genome shotgun (WGS) entry which is preliminary data.</text>
</comment>
<dbReference type="EMBL" id="BMNE01000003">
    <property type="protein sequence ID" value="GGN83136.1"/>
    <property type="molecule type" value="Genomic_DNA"/>
</dbReference>
<evidence type="ECO:0000313" key="3">
    <source>
        <dbReference type="Proteomes" id="UP000658127"/>
    </source>
</evidence>
<keyword evidence="3" id="KW-1185">Reference proteome</keyword>
<gene>
    <name evidence="2" type="ORF">GCM10011610_35280</name>
</gene>